<feature type="compositionally biased region" description="Low complexity" evidence="1">
    <location>
        <begin position="956"/>
        <end position="972"/>
    </location>
</feature>
<evidence type="ECO:0000313" key="3">
    <source>
        <dbReference type="EMBL" id="KAF9516229.1"/>
    </source>
</evidence>
<dbReference type="OrthoDB" id="3235114at2759"/>
<organism evidence="3 4">
    <name type="scientific">Hydnum rufescens UP504</name>
    <dbReference type="NCBI Taxonomy" id="1448309"/>
    <lineage>
        <taxon>Eukaryota</taxon>
        <taxon>Fungi</taxon>
        <taxon>Dikarya</taxon>
        <taxon>Basidiomycota</taxon>
        <taxon>Agaricomycotina</taxon>
        <taxon>Agaricomycetes</taxon>
        <taxon>Cantharellales</taxon>
        <taxon>Hydnaceae</taxon>
        <taxon>Hydnum</taxon>
    </lineage>
</organism>
<dbReference type="Pfam" id="PF18803">
    <property type="entry name" value="CxC2"/>
    <property type="match status" value="1"/>
</dbReference>
<evidence type="ECO:0000256" key="1">
    <source>
        <dbReference type="SAM" id="MobiDB-lite"/>
    </source>
</evidence>
<feature type="domain" description="CxC2-like cysteine cluster KDZ transposase-associated" evidence="2">
    <location>
        <begin position="187"/>
        <end position="291"/>
    </location>
</feature>
<name>A0A9P6B1Z9_9AGAM</name>
<dbReference type="Pfam" id="PF18758">
    <property type="entry name" value="KDZ"/>
    <property type="match status" value="1"/>
</dbReference>
<dbReference type="Proteomes" id="UP000886523">
    <property type="component" value="Unassembled WGS sequence"/>
</dbReference>
<reference evidence="3" key="1">
    <citation type="journal article" date="2020" name="Nat. Commun.">
        <title>Large-scale genome sequencing of mycorrhizal fungi provides insights into the early evolution of symbiotic traits.</title>
        <authorList>
            <person name="Miyauchi S."/>
            <person name="Kiss E."/>
            <person name="Kuo A."/>
            <person name="Drula E."/>
            <person name="Kohler A."/>
            <person name="Sanchez-Garcia M."/>
            <person name="Morin E."/>
            <person name="Andreopoulos B."/>
            <person name="Barry K.W."/>
            <person name="Bonito G."/>
            <person name="Buee M."/>
            <person name="Carver A."/>
            <person name="Chen C."/>
            <person name="Cichocki N."/>
            <person name="Clum A."/>
            <person name="Culley D."/>
            <person name="Crous P.W."/>
            <person name="Fauchery L."/>
            <person name="Girlanda M."/>
            <person name="Hayes R.D."/>
            <person name="Keri Z."/>
            <person name="LaButti K."/>
            <person name="Lipzen A."/>
            <person name="Lombard V."/>
            <person name="Magnuson J."/>
            <person name="Maillard F."/>
            <person name="Murat C."/>
            <person name="Nolan M."/>
            <person name="Ohm R.A."/>
            <person name="Pangilinan J."/>
            <person name="Pereira M.F."/>
            <person name="Perotto S."/>
            <person name="Peter M."/>
            <person name="Pfister S."/>
            <person name="Riley R."/>
            <person name="Sitrit Y."/>
            <person name="Stielow J.B."/>
            <person name="Szollosi G."/>
            <person name="Zifcakova L."/>
            <person name="Stursova M."/>
            <person name="Spatafora J.W."/>
            <person name="Tedersoo L."/>
            <person name="Vaario L.M."/>
            <person name="Yamada A."/>
            <person name="Yan M."/>
            <person name="Wang P."/>
            <person name="Xu J."/>
            <person name="Bruns T."/>
            <person name="Baldrian P."/>
            <person name="Vilgalys R."/>
            <person name="Dunand C."/>
            <person name="Henrissat B."/>
            <person name="Grigoriev I.V."/>
            <person name="Hibbett D."/>
            <person name="Nagy L.G."/>
            <person name="Martin F.M."/>
        </authorList>
    </citation>
    <scope>NUCLEOTIDE SEQUENCE</scope>
    <source>
        <strain evidence="3">UP504</strain>
    </source>
</reference>
<evidence type="ECO:0000259" key="2">
    <source>
        <dbReference type="Pfam" id="PF18803"/>
    </source>
</evidence>
<accession>A0A9P6B1Z9</accession>
<comment type="caution">
    <text evidence="3">The sequence shown here is derived from an EMBL/GenBank/DDBJ whole genome shotgun (WGS) entry which is preliminary data.</text>
</comment>
<sequence>MFGTASSGIELLSQCSMSGTCQPAKKKAKLVFTRDFELQSQAVVQHIATTSSRPVLSSFNCIIVPATPDKPPRPNYSHVSPISGPDFGQDIPDDNEDLGTVHYLPGPAPCKHYANTDEPLKQWKPLRDKYLDALLFRDGRQGFSSGLLFISVDNASTEVYCVRIVVLIIIAASLCIELSCFEHTTLFELGLMVQLGHGNRPCPNPKKGPSSFNVIDTNGLHKVAVYFCDCSTAPHTHVQLLHSGWFLATVVSPQTCATFDVLHHFHLLSLQSKLSAHQFYCALKRETDNTGLSNLQCGGHVHDPSGTDGMKPGELTLTCPACPNPDINLPPNWEKFPRELHKVPRLRFSNMDYIIFSALQGYSPPSLMLSYDLICQYWTKIRQRMPHLPPELRRDLDPLSIKLFLPKLHVLAHKSKCSILYSLNFTPGVSCTDGEGIEQEWAEINITANSTKEMSEGSHHDTLDDLLGDKNFRKEIGLGGGKSLLTKLKTAQVESAKHVEQFESFTGGLDPAMVQEYKNMILAWEVDHSKLNPYSVMSSSKTQVDVRLELLESKQAHLSLTGGHAIHDTSATLFLRRLARDVAAVGSLPMSTQSANVYMPEMASLITVDIIMDTPLSLESSPLFLPHALKPKLWISPLAKSLTEMSAKLRFAQALDSLAEVWRSLYKADGKTKLAAQRYHCARQVYLQLVGSSEWENTLKNLEQGDVRVMMEDEGGGHNTQSRPREALWVEWSKSRARKERWLEEVLIIQEEMWQVLISLEHRAKVWDSCASMQSTHVAELAKGIRAYAIKQAQILQRRIDFFHGLWYTSATTSSDPPALSKTPQEISVNNPLWLELEDHDDSSDAKLFAPMAETLAKATIGQMAPMGTTFDIALDMDMLQDIVVDHHLPVQNMLATHTGDGVATPRTMMQYDSSSHMYDEASKGDAVAFSSLDQSDEDDPTGFASYLPGFGQSPFGAGSGSASPAPTSPFGTLPSGTSPFTTLPSFDRSRGAGILSSLLPHFSILLPNKPTVQPSVPSFSPTSA</sequence>
<gene>
    <name evidence="3" type="ORF">BS47DRAFT_1442286</name>
</gene>
<keyword evidence="4" id="KW-1185">Reference proteome</keyword>
<dbReference type="EMBL" id="MU128941">
    <property type="protein sequence ID" value="KAF9516229.1"/>
    <property type="molecule type" value="Genomic_DNA"/>
</dbReference>
<evidence type="ECO:0000313" key="4">
    <source>
        <dbReference type="Proteomes" id="UP000886523"/>
    </source>
</evidence>
<dbReference type="AlphaFoldDB" id="A0A9P6B1Z9"/>
<dbReference type="InterPro" id="IPR040521">
    <property type="entry name" value="KDZ"/>
</dbReference>
<protein>
    <recommendedName>
        <fullName evidence="2">CxC2-like cysteine cluster KDZ transposase-associated domain-containing protein</fullName>
    </recommendedName>
</protein>
<proteinExistence type="predicted"/>
<feature type="region of interest" description="Disordered" evidence="1">
    <location>
        <begin position="956"/>
        <end position="977"/>
    </location>
</feature>
<dbReference type="InterPro" id="IPR041457">
    <property type="entry name" value="CxC2_KDZ-assoc"/>
</dbReference>